<keyword evidence="5" id="KW-1185">Reference proteome</keyword>
<name>A0A9N8ZJE6_9GLOM</name>
<dbReference type="GO" id="GO:0016192">
    <property type="term" value="P:vesicle-mediated transport"/>
    <property type="evidence" value="ECO:0007669"/>
    <property type="project" value="InterPro"/>
</dbReference>
<reference evidence="4" key="1">
    <citation type="submission" date="2021-06" db="EMBL/GenBank/DDBJ databases">
        <authorList>
            <person name="Kallberg Y."/>
            <person name="Tangrot J."/>
            <person name="Rosling A."/>
        </authorList>
    </citation>
    <scope>NUCLEOTIDE SEQUENCE</scope>
    <source>
        <strain evidence="4">BR232B</strain>
    </source>
</reference>
<dbReference type="PANTHER" id="PTHR13056">
    <property type="entry name" value="VACUOLAR FUSION PROTEIN CCZ1 HOMOLOG-RELATED"/>
    <property type="match status" value="1"/>
</dbReference>
<dbReference type="InterPro" id="IPR043989">
    <property type="entry name" value="CCZ1/INTU/HSP4_longin_3"/>
</dbReference>
<dbReference type="Proteomes" id="UP000789739">
    <property type="component" value="Unassembled WGS sequence"/>
</dbReference>
<evidence type="ECO:0000259" key="2">
    <source>
        <dbReference type="Pfam" id="PF19031"/>
    </source>
</evidence>
<dbReference type="PANTHER" id="PTHR13056:SF0">
    <property type="entry name" value="VACUOLAR FUSION PROTEIN CCZ1 HOMOLOG-RELATED"/>
    <property type="match status" value="1"/>
</dbReference>
<sequence>MDFRAANTSIVSVSPKLAYFCVYNPSLGTTEETQDKQVLFYAAHDEVPIDVQVRQTGLAQALVNFTKVFSLSKPCENVHTQKNRLAFLEPEPGYWIHISVHLGYLQKMVKTKDGKIKPIFEYLDENLHDSEIRKMLELGYELFRLFNGTFSSIVKNSGISGLKSKLSEFYGTWVFEWDWEKTELTKIIDGMYYLPLPGSPHTCVTSLVTALEKDYDMISNTFVLWNNKLLYIPTFRGLTRNLSGSNLFSYFTTGFSQNTNTENTTKDAASSDSTTVSALAANFLTGVPVDSEENGTSPLTVHLHKVGSQVGKNVAKEENVEHYLVAYKHDSLIVGFLIPSSKPSMSTNIRSLGFYQALDDYLSTHIEGISNLLKEGNDHSRKTGADVDKEYRYLFCNKLTLAVRSSIYSPAGKGLAINTEMAHVLCNLHEDMEKYQNLTEIYTRSSNNFWVVGKRHDGRELYVIVEKKDAKLAEVEEDVRRLTALYFSGIFMD</sequence>
<proteinExistence type="inferred from homology"/>
<accession>A0A9N8ZJE6</accession>
<dbReference type="Pfam" id="PF19031">
    <property type="entry name" value="Intu_longin_1"/>
    <property type="match status" value="1"/>
</dbReference>
<dbReference type="InterPro" id="IPR043987">
    <property type="entry name" value="CCZ1/INTU/HSP4_longin_1"/>
</dbReference>
<dbReference type="OrthoDB" id="240546at2759"/>
<comment type="caution">
    <text evidence="4">The sequence shown here is derived from an EMBL/GenBank/DDBJ whole genome shotgun (WGS) entry which is preliminary data.</text>
</comment>
<dbReference type="InterPro" id="IPR013176">
    <property type="entry name" value="Ccz1"/>
</dbReference>
<dbReference type="AlphaFoldDB" id="A0A9N8ZJE6"/>
<evidence type="ECO:0000313" key="5">
    <source>
        <dbReference type="Proteomes" id="UP000789739"/>
    </source>
</evidence>
<comment type="similarity">
    <text evidence="1">Belongs to the CCZ1 family.</text>
</comment>
<protein>
    <submittedName>
        <fullName evidence="4">10453_t:CDS:1</fullName>
    </submittedName>
</protein>
<organism evidence="4 5">
    <name type="scientific">Paraglomus brasilianum</name>
    <dbReference type="NCBI Taxonomy" id="144538"/>
    <lineage>
        <taxon>Eukaryota</taxon>
        <taxon>Fungi</taxon>
        <taxon>Fungi incertae sedis</taxon>
        <taxon>Mucoromycota</taxon>
        <taxon>Glomeromycotina</taxon>
        <taxon>Glomeromycetes</taxon>
        <taxon>Paraglomerales</taxon>
        <taxon>Paraglomeraceae</taxon>
        <taxon>Paraglomus</taxon>
    </lineage>
</organism>
<evidence type="ECO:0000313" key="4">
    <source>
        <dbReference type="EMBL" id="CAG8497825.1"/>
    </source>
</evidence>
<dbReference type="EMBL" id="CAJVPI010000191">
    <property type="protein sequence ID" value="CAG8497825.1"/>
    <property type="molecule type" value="Genomic_DNA"/>
</dbReference>
<gene>
    <name evidence="4" type="ORF">PBRASI_LOCUS2447</name>
</gene>
<evidence type="ECO:0000256" key="1">
    <source>
        <dbReference type="ARBA" id="ARBA00005352"/>
    </source>
</evidence>
<dbReference type="GO" id="GO:0035658">
    <property type="term" value="C:Mon1-Ccz1 complex"/>
    <property type="evidence" value="ECO:0007669"/>
    <property type="project" value="InterPro"/>
</dbReference>
<feature type="domain" description="CCZ1/INTU/HSP4 first Longin" evidence="2">
    <location>
        <begin position="17"/>
        <end position="148"/>
    </location>
</feature>
<dbReference type="Pfam" id="PF19033">
    <property type="entry name" value="Intu_longin_3"/>
    <property type="match status" value="1"/>
</dbReference>
<feature type="domain" description="CCZ1/INTU/HPS4 third Longin" evidence="3">
    <location>
        <begin position="389"/>
        <end position="482"/>
    </location>
</feature>
<evidence type="ECO:0000259" key="3">
    <source>
        <dbReference type="Pfam" id="PF19033"/>
    </source>
</evidence>